<feature type="region of interest" description="Disordered" evidence="1">
    <location>
        <begin position="24"/>
        <end position="224"/>
    </location>
</feature>
<reference evidence="2" key="1">
    <citation type="submission" date="2025-08" db="UniProtKB">
        <authorList>
            <consortium name="Ensembl"/>
        </authorList>
    </citation>
    <scope>IDENTIFICATION</scope>
</reference>
<evidence type="ECO:0008006" key="4">
    <source>
        <dbReference type="Google" id="ProtNLM"/>
    </source>
</evidence>
<keyword evidence="3" id="KW-1185">Reference proteome</keyword>
<evidence type="ECO:0000256" key="1">
    <source>
        <dbReference type="SAM" id="MobiDB-lite"/>
    </source>
</evidence>
<feature type="region of interest" description="Disordered" evidence="1">
    <location>
        <begin position="344"/>
        <end position="384"/>
    </location>
</feature>
<feature type="compositionally biased region" description="Low complexity" evidence="1">
    <location>
        <begin position="350"/>
        <end position="365"/>
    </location>
</feature>
<reference evidence="2" key="2">
    <citation type="submission" date="2025-09" db="UniProtKB">
        <authorList>
            <consortium name="Ensembl"/>
        </authorList>
    </citation>
    <scope>IDENTIFICATION</scope>
</reference>
<dbReference type="GO" id="GO:0015630">
    <property type="term" value="C:microtubule cytoskeleton"/>
    <property type="evidence" value="ECO:0007669"/>
    <property type="project" value="TreeGrafter"/>
</dbReference>
<protein>
    <recommendedName>
        <fullName evidence="4">Neuron navigator 1-like</fullName>
    </recommendedName>
</protein>
<dbReference type="GO" id="GO:0001764">
    <property type="term" value="P:neuron migration"/>
    <property type="evidence" value="ECO:0007669"/>
    <property type="project" value="TreeGrafter"/>
</dbReference>
<dbReference type="InterPro" id="IPR039041">
    <property type="entry name" value="Nav/unc-53"/>
</dbReference>
<feature type="compositionally biased region" description="Polar residues" evidence="1">
    <location>
        <begin position="177"/>
        <end position="193"/>
    </location>
</feature>
<accession>A0A8D0GVA9</accession>
<dbReference type="PANTHER" id="PTHR12784">
    <property type="entry name" value="STEERIN"/>
    <property type="match status" value="1"/>
</dbReference>
<feature type="region of interest" description="Disordered" evidence="1">
    <location>
        <begin position="278"/>
        <end position="306"/>
    </location>
</feature>
<dbReference type="Proteomes" id="UP000694392">
    <property type="component" value="Unplaced"/>
</dbReference>
<feature type="compositionally biased region" description="Low complexity" evidence="1">
    <location>
        <begin position="145"/>
        <end position="163"/>
    </location>
</feature>
<name>A0A8D0GVA9_SPHPU</name>
<dbReference type="AlphaFoldDB" id="A0A8D0GVA9"/>
<organism evidence="2 3">
    <name type="scientific">Sphenodon punctatus</name>
    <name type="common">Tuatara</name>
    <name type="synonym">Hatteria punctata</name>
    <dbReference type="NCBI Taxonomy" id="8508"/>
    <lineage>
        <taxon>Eukaryota</taxon>
        <taxon>Metazoa</taxon>
        <taxon>Chordata</taxon>
        <taxon>Craniata</taxon>
        <taxon>Vertebrata</taxon>
        <taxon>Euteleostomi</taxon>
        <taxon>Lepidosauria</taxon>
        <taxon>Sphenodontia</taxon>
        <taxon>Sphenodontidae</taxon>
        <taxon>Sphenodon</taxon>
    </lineage>
</organism>
<dbReference type="GeneTree" id="ENSGT00940000156637"/>
<dbReference type="GO" id="GO:0001578">
    <property type="term" value="P:microtubule bundle formation"/>
    <property type="evidence" value="ECO:0007669"/>
    <property type="project" value="TreeGrafter"/>
</dbReference>
<sequence length="450" mass="47922">MMNGTANVNAAGRSHYASSIPVPRAVSQSKIHTMAASPKMPPRQNSLVATPSQKISSPRLGKGLAGASGTAAKVSKQKGIPKASAAASSGQEKVELSECHGADVMEAGLSVSTGPRGVQKASPRAPGATKKSLVQGTERDKDISKPGMGYSSSGGKKSLGKPSTTPESSKIHHAQGKSPSRFSLCNETGSSGTLEGPSAKRPQSCPVKGQWASEANWRGSGMPRTDDKLQVISLDTSNLNKGPVLHAGAISFSSGPQHSHPIMATVAPFHYRLQGEKERKENTCEQPAPEEEPELSVHGMDPESQRKRTVQNVLDLRQNLEETMSSLRGSQVSHSSLEMTCYDSDEANPRSVSSMSNRSSPLSWRYGQSSPRLQAGDAPSVGGSCRSEGTPSWYMHGERAHYSHTMPMRSPSKLSHISRLELVESLDTEDVDLKSGYMSDSDLMGKTMTE</sequence>
<proteinExistence type="predicted"/>
<dbReference type="GO" id="GO:0043194">
    <property type="term" value="C:axon initial segment"/>
    <property type="evidence" value="ECO:0007669"/>
    <property type="project" value="TreeGrafter"/>
</dbReference>
<feature type="compositionally biased region" description="Basic and acidic residues" evidence="1">
    <location>
        <begin position="92"/>
        <end position="103"/>
    </location>
</feature>
<evidence type="ECO:0000313" key="3">
    <source>
        <dbReference type="Proteomes" id="UP000694392"/>
    </source>
</evidence>
<dbReference type="Ensembl" id="ENSSPUT00000011286.1">
    <property type="protein sequence ID" value="ENSSPUP00000010576.1"/>
    <property type="gene ID" value="ENSSPUG00000008163.1"/>
</dbReference>
<dbReference type="PANTHER" id="PTHR12784:SF3">
    <property type="entry name" value="NEURON NAVIGATOR 1"/>
    <property type="match status" value="1"/>
</dbReference>
<evidence type="ECO:0000313" key="2">
    <source>
        <dbReference type="Ensembl" id="ENSSPUP00000010576.1"/>
    </source>
</evidence>
<feature type="compositionally biased region" description="Polar residues" evidence="1">
    <location>
        <begin position="43"/>
        <end position="56"/>
    </location>
</feature>